<feature type="domain" description="Bro-N" evidence="2">
    <location>
        <begin position="14"/>
        <end position="113"/>
    </location>
</feature>
<reference evidence="3 4" key="1">
    <citation type="submission" date="2020-08" db="EMBL/GenBank/DDBJ databases">
        <title>Genome public.</title>
        <authorList>
            <person name="Liu C."/>
            <person name="Sun Q."/>
        </authorList>
    </citation>
    <scope>NUCLEOTIDE SEQUENCE [LARGE SCALE GENOMIC DNA]</scope>
    <source>
        <strain evidence="3 4">NSJ-70</strain>
    </source>
</reference>
<sequence length="295" mass="33400">MAPIQSLKLYEDSRIRALWNDDEEEWYFSVVDVVAVLTESSNPRRYWSDLKRKLQEEGSQLYDKIVQLKMKSDDGKLYKTDVATTSQILRIVQSVPSPKAEPFKLWLAQVGAERIEETVDPEQGIDRALETYLKKGYSPEWVNQRLQTISVRKELTDEWIERGVSKGSEFAILTDEISKAWAGMTTRQYKNHKGLTKENLRDNMSTLELVLNMLAEATTTELSKVEEPETFEQSKGVAQRGGSVAGNAREEIEAQTGRPVVTSKNAQDFRRVLGEVIEAAAELGDGRRAEEGPDV</sequence>
<name>A0ABR7BQK4_9ACTN</name>
<evidence type="ECO:0000313" key="4">
    <source>
        <dbReference type="Proteomes" id="UP000622448"/>
    </source>
</evidence>
<keyword evidence="4" id="KW-1185">Reference proteome</keyword>
<evidence type="ECO:0000256" key="1">
    <source>
        <dbReference type="SAM" id="MobiDB-lite"/>
    </source>
</evidence>
<dbReference type="SMART" id="SM01040">
    <property type="entry name" value="Bro-N"/>
    <property type="match status" value="1"/>
</dbReference>
<dbReference type="InterPro" id="IPR003497">
    <property type="entry name" value="BRO_N_domain"/>
</dbReference>
<dbReference type="Pfam" id="PF02498">
    <property type="entry name" value="Bro-N"/>
    <property type="match status" value="1"/>
</dbReference>
<dbReference type="RefSeq" id="WP_186938434.1">
    <property type="nucleotide sequence ID" value="NZ_JACOOA010000002.1"/>
</dbReference>
<evidence type="ECO:0000259" key="2">
    <source>
        <dbReference type="SMART" id="SM01040"/>
    </source>
</evidence>
<dbReference type="Proteomes" id="UP000622448">
    <property type="component" value="Unassembled WGS sequence"/>
</dbReference>
<feature type="region of interest" description="Disordered" evidence="1">
    <location>
        <begin position="224"/>
        <end position="261"/>
    </location>
</feature>
<accession>A0ABR7BQK4</accession>
<protein>
    <submittedName>
        <fullName evidence="3">Phage antirepressor protein</fullName>
    </submittedName>
</protein>
<dbReference type="EMBL" id="JACOOA010000002">
    <property type="protein sequence ID" value="MBC5583899.1"/>
    <property type="molecule type" value="Genomic_DNA"/>
</dbReference>
<organism evidence="3 4">
    <name type="scientific">Eggerthella hominis</name>
    <dbReference type="NCBI Taxonomy" id="2763043"/>
    <lineage>
        <taxon>Bacteria</taxon>
        <taxon>Bacillati</taxon>
        <taxon>Actinomycetota</taxon>
        <taxon>Coriobacteriia</taxon>
        <taxon>Eggerthellales</taxon>
        <taxon>Eggerthellaceae</taxon>
        <taxon>Eggerthella</taxon>
    </lineage>
</organism>
<gene>
    <name evidence="3" type="ORF">H8S61_06795</name>
</gene>
<comment type="caution">
    <text evidence="3">The sequence shown here is derived from an EMBL/GenBank/DDBJ whole genome shotgun (WGS) entry which is preliminary data.</text>
</comment>
<evidence type="ECO:0000313" key="3">
    <source>
        <dbReference type="EMBL" id="MBC5583899.1"/>
    </source>
</evidence>
<proteinExistence type="predicted"/>